<evidence type="ECO:0000256" key="1">
    <source>
        <dbReference type="ARBA" id="ARBA00001964"/>
    </source>
</evidence>
<keyword evidence="3" id="KW-0786">Thiamine pyrophosphate</keyword>
<feature type="domain" description="Transketolase-like pyrimidine-binding" evidence="4">
    <location>
        <begin position="26"/>
        <end position="201"/>
    </location>
</feature>
<dbReference type="FunFam" id="3.40.50.970:FF:000001">
    <property type="entry name" value="Pyruvate dehydrogenase E1 beta subunit"/>
    <property type="match status" value="1"/>
</dbReference>
<proteinExistence type="predicted"/>
<keyword evidence="6" id="KW-1185">Reference proteome</keyword>
<evidence type="ECO:0000256" key="2">
    <source>
        <dbReference type="ARBA" id="ARBA00023002"/>
    </source>
</evidence>
<gene>
    <name evidence="5" type="primary">rfbH</name>
    <name evidence="5" type="ORF">Dpo_2c05710</name>
</gene>
<sequence length="349" mass="38159">MPWSKIKPDTDELNYCHNGNCGGRQISYAQAVNEGLRQSLTLDERVFVMGQGVDDPSGMFGTTRGLQEEFGKKRVFDTPLAETALTGVANGAAIGGMRPVYFHNRPDFLLLAMDQLVNHASKWHFMFGGAVNVPLVLWACIGRGWGSAAQHSQALQGIFFHVPGLKLLMPSTCYDAKGLLLAAIKDDNPVLILDHRYNFKQKGMVPEDMYTVPIGKGIVRRPGRDVTIVAISHLVADAFMTAEKLAGQGVDVEVIDPRTLRPLDEALILNSVMKTGRLVIADTGWKTGGVTAEIAALVSSKAFRFLKAPIERVACPDLPTPAGYTLEDAYYIGQSDIKHAVMKTIDFER</sequence>
<dbReference type="SUPFAM" id="SSF52922">
    <property type="entry name" value="TK C-terminal domain-like"/>
    <property type="match status" value="1"/>
</dbReference>
<evidence type="ECO:0000256" key="3">
    <source>
        <dbReference type="ARBA" id="ARBA00023052"/>
    </source>
</evidence>
<dbReference type="SUPFAM" id="SSF52518">
    <property type="entry name" value="Thiamin diphosphate-binding fold (THDP-binding)"/>
    <property type="match status" value="1"/>
</dbReference>
<dbReference type="Gene3D" id="3.40.50.970">
    <property type="match status" value="1"/>
</dbReference>
<dbReference type="PANTHER" id="PTHR43257:SF2">
    <property type="entry name" value="PYRUVATE DEHYDROGENASE E1 COMPONENT SUBUNIT BETA"/>
    <property type="match status" value="1"/>
</dbReference>
<dbReference type="RefSeq" id="WP_006965175.1">
    <property type="nucleotide sequence ID" value="NZ_APJX01000002.1"/>
</dbReference>
<dbReference type="Gene3D" id="3.40.50.920">
    <property type="match status" value="1"/>
</dbReference>
<dbReference type="SMART" id="SM00861">
    <property type="entry name" value="Transket_pyr"/>
    <property type="match status" value="1"/>
</dbReference>
<dbReference type="FunFam" id="3.40.50.920:FF:000001">
    <property type="entry name" value="Pyruvate dehydrogenase E1 beta subunit"/>
    <property type="match status" value="1"/>
</dbReference>
<dbReference type="PATRIC" id="fig|1286635.3.peg.1552"/>
<reference evidence="5 6" key="1">
    <citation type="journal article" date="2013" name="Genome Announc.">
        <title>Draft Genome Sequence of Desulfotignum phosphitoxidans DSM 13687 Strain FiPS-3.</title>
        <authorList>
            <person name="Poehlein A."/>
            <person name="Daniel R."/>
            <person name="Simeonova D.D."/>
        </authorList>
    </citation>
    <scope>NUCLEOTIDE SEQUENCE [LARGE SCALE GENOMIC DNA]</scope>
    <source>
        <strain evidence="5 6">DSM 13687</strain>
    </source>
</reference>
<organism evidence="5 6">
    <name type="scientific">Desulfotignum phosphitoxidans DSM 13687</name>
    <dbReference type="NCBI Taxonomy" id="1286635"/>
    <lineage>
        <taxon>Bacteria</taxon>
        <taxon>Pseudomonadati</taxon>
        <taxon>Thermodesulfobacteriota</taxon>
        <taxon>Desulfobacteria</taxon>
        <taxon>Desulfobacterales</taxon>
        <taxon>Desulfobacteraceae</taxon>
        <taxon>Desulfotignum</taxon>
    </lineage>
</organism>
<accession>S0G7G0</accession>
<dbReference type="InterPro" id="IPR029061">
    <property type="entry name" value="THDP-binding"/>
</dbReference>
<dbReference type="GO" id="GO:0016491">
    <property type="term" value="F:oxidoreductase activity"/>
    <property type="evidence" value="ECO:0007669"/>
    <property type="project" value="UniProtKB-KW"/>
</dbReference>
<protein>
    <submittedName>
        <fullName evidence="5">CDP-6-deoxy-D-xylo-4-hexulose-3-dehydrase RfbH</fullName>
    </submittedName>
</protein>
<comment type="cofactor">
    <cofactor evidence="1">
        <name>thiamine diphosphate</name>
        <dbReference type="ChEBI" id="CHEBI:58937"/>
    </cofactor>
</comment>
<evidence type="ECO:0000259" key="4">
    <source>
        <dbReference type="SMART" id="SM00861"/>
    </source>
</evidence>
<dbReference type="Pfam" id="PF02780">
    <property type="entry name" value="Transketolase_C"/>
    <property type="match status" value="1"/>
</dbReference>
<evidence type="ECO:0000313" key="6">
    <source>
        <dbReference type="Proteomes" id="UP000014216"/>
    </source>
</evidence>
<dbReference type="AlphaFoldDB" id="S0G7G0"/>
<dbReference type="InterPro" id="IPR033248">
    <property type="entry name" value="Transketolase_C"/>
</dbReference>
<evidence type="ECO:0000313" key="5">
    <source>
        <dbReference type="EMBL" id="EMS80866.1"/>
    </source>
</evidence>
<name>S0G7G0_9BACT</name>
<comment type="caution">
    <text evidence="5">The sequence shown here is derived from an EMBL/GenBank/DDBJ whole genome shotgun (WGS) entry which is preliminary data.</text>
</comment>
<dbReference type="InterPro" id="IPR005475">
    <property type="entry name" value="Transketolase-like_Pyr-bd"/>
</dbReference>
<dbReference type="EMBL" id="APJX01000002">
    <property type="protein sequence ID" value="EMS80866.1"/>
    <property type="molecule type" value="Genomic_DNA"/>
</dbReference>
<dbReference type="CDD" id="cd07036">
    <property type="entry name" value="TPP_PYR_E1-PDHc-beta_like"/>
    <property type="match status" value="1"/>
</dbReference>
<dbReference type="OrthoDB" id="9780894at2"/>
<dbReference type="Proteomes" id="UP000014216">
    <property type="component" value="Unassembled WGS sequence"/>
</dbReference>
<dbReference type="InterPro" id="IPR009014">
    <property type="entry name" value="Transketo_C/PFOR_II"/>
</dbReference>
<keyword evidence="2" id="KW-0560">Oxidoreductase</keyword>
<dbReference type="PANTHER" id="PTHR43257">
    <property type="entry name" value="PYRUVATE DEHYDROGENASE E1 COMPONENT BETA SUBUNIT"/>
    <property type="match status" value="1"/>
</dbReference>
<dbReference type="Pfam" id="PF02779">
    <property type="entry name" value="Transket_pyr"/>
    <property type="match status" value="1"/>
</dbReference>